<dbReference type="Proteomes" id="UP000247810">
    <property type="component" value="Unassembled WGS sequence"/>
</dbReference>
<dbReference type="Pfam" id="PF12311">
    <property type="entry name" value="DUF3632"/>
    <property type="match status" value="1"/>
</dbReference>
<dbReference type="InterPro" id="IPR053204">
    <property type="entry name" value="Oxopyrrolidines_Biosynth-assoc"/>
</dbReference>
<gene>
    <name evidence="1" type="ORF">BO71DRAFT_446095</name>
</gene>
<evidence type="ECO:0000313" key="1">
    <source>
        <dbReference type="EMBL" id="PYI00185.1"/>
    </source>
</evidence>
<reference evidence="1 2" key="1">
    <citation type="submission" date="2018-02" db="EMBL/GenBank/DDBJ databases">
        <title>The genomes of Aspergillus section Nigri reveals drivers in fungal speciation.</title>
        <authorList>
            <consortium name="DOE Joint Genome Institute"/>
            <person name="Vesth T.C."/>
            <person name="Nybo J."/>
            <person name="Theobald S."/>
            <person name="Brandl J."/>
            <person name="Frisvad J.C."/>
            <person name="Nielsen K.F."/>
            <person name="Lyhne E.K."/>
            <person name="Kogle M.E."/>
            <person name="Kuo A."/>
            <person name="Riley R."/>
            <person name="Clum A."/>
            <person name="Nolan M."/>
            <person name="Lipzen A."/>
            <person name="Salamov A."/>
            <person name="Henrissat B."/>
            <person name="Wiebenga A."/>
            <person name="De vries R.P."/>
            <person name="Grigoriev I.V."/>
            <person name="Mortensen U.H."/>
            <person name="Andersen M.R."/>
            <person name="Baker S.E."/>
        </authorList>
    </citation>
    <scope>NUCLEOTIDE SEQUENCE [LARGE SCALE GENOMIC DNA]</scope>
    <source>
        <strain evidence="1 2">CBS 707.79</strain>
    </source>
</reference>
<sequence length="261" mass="29731">MDDFGPDLIARPEFQAVNRLLESPDASAAETLQQLLQAREDLQRSQKEPRAKIDGNHAWFTMLSLVEIASLTPAAKQTKLVEFVSQLQKTPVTDPTTGETPTAIDLNLWTDLPYLRVYLGDRFSFNYSRQNPPSQIEEWENRNAFMAQLTAAADHLGHAMDFSIYGLYTFEKAFEEDQPAEAVRTACLWFIFAGERLWENCQARRVFGDEDDTPRRGFDLERWQLWKERVSAAKLVLTEVDSQELIAKAMAEIGKVEAQGI</sequence>
<accession>A0A319DV86</accession>
<dbReference type="InterPro" id="IPR022085">
    <property type="entry name" value="OpdG"/>
</dbReference>
<dbReference type="PANTHER" id="PTHR38797">
    <property type="entry name" value="NUCLEAR PORE COMPLEX PROTEIN NUP85-RELATED"/>
    <property type="match status" value="1"/>
</dbReference>
<name>A0A319DV86_9EURO</name>
<dbReference type="STRING" id="1448320.A0A319DV86"/>
<dbReference type="AlphaFoldDB" id="A0A319DV86"/>
<evidence type="ECO:0000313" key="2">
    <source>
        <dbReference type="Proteomes" id="UP000247810"/>
    </source>
</evidence>
<dbReference type="VEuPathDB" id="FungiDB:BO71DRAFT_446095"/>
<dbReference type="PANTHER" id="PTHR38797:SF6">
    <property type="match status" value="1"/>
</dbReference>
<proteinExistence type="predicted"/>
<dbReference type="OrthoDB" id="3350591at2759"/>
<protein>
    <submittedName>
        <fullName evidence="1">Uncharacterized protein</fullName>
    </submittedName>
</protein>
<dbReference type="EMBL" id="KZ825797">
    <property type="protein sequence ID" value="PYI00185.1"/>
    <property type="molecule type" value="Genomic_DNA"/>
</dbReference>
<organism evidence="1 2">
    <name type="scientific">Aspergillus ellipticus CBS 707.79</name>
    <dbReference type="NCBI Taxonomy" id="1448320"/>
    <lineage>
        <taxon>Eukaryota</taxon>
        <taxon>Fungi</taxon>
        <taxon>Dikarya</taxon>
        <taxon>Ascomycota</taxon>
        <taxon>Pezizomycotina</taxon>
        <taxon>Eurotiomycetes</taxon>
        <taxon>Eurotiomycetidae</taxon>
        <taxon>Eurotiales</taxon>
        <taxon>Aspergillaceae</taxon>
        <taxon>Aspergillus</taxon>
        <taxon>Aspergillus subgen. Circumdati</taxon>
    </lineage>
</organism>
<keyword evidence="2" id="KW-1185">Reference proteome</keyword>